<evidence type="ECO:0000256" key="10">
    <source>
        <dbReference type="SAM" id="Phobius"/>
    </source>
</evidence>
<gene>
    <name evidence="11" type="ORF">D1Z90_05950</name>
</gene>
<reference evidence="11 12" key="1">
    <citation type="submission" date="2018-09" db="EMBL/GenBank/DDBJ databases">
        <authorList>
            <person name="Wang F."/>
        </authorList>
    </citation>
    <scope>NUCLEOTIDE SEQUENCE [LARGE SCALE GENOMIC DNA]</scope>
    <source>
        <strain evidence="11 12">PLHSC7-2</strain>
    </source>
</reference>
<dbReference type="OrthoDB" id="9804841at2"/>
<keyword evidence="6" id="KW-0735">Signal-anchor</keyword>
<proteinExistence type="inferred from homology"/>
<comment type="function">
    <text evidence="1">Exerts its effect at some terminal stage of cytochrome c oxidase synthesis, probably by being involved in the insertion of the copper B into subunit I.</text>
</comment>
<dbReference type="InterPro" id="IPR023471">
    <property type="entry name" value="CtaG/Cox11_dom_sf"/>
</dbReference>
<evidence type="ECO:0000256" key="1">
    <source>
        <dbReference type="ARBA" id="ARBA00004007"/>
    </source>
</evidence>
<dbReference type="Pfam" id="PF04442">
    <property type="entry name" value="CtaG_Cox11"/>
    <property type="match status" value="1"/>
</dbReference>
<evidence type="ECO:0000256" key="5">
    <source>
        <dbReference type="ARBA" id="ARBA00022692"/>
    </source>
</evidence>
<feature type="transmembrane region" description="Helical" evidence="10">
    <location>
        <begin position="7"/>
        <end position="29"/>
    </location>
</feature>
<evidence type="ECO:0000256" key="7">
    <source>
        <dbReference type="ARBA" id="ARBA00022989"/>
    </source>
</evidence>
<keyword evidence="12" id="KW-1185">Reference proteome</keyword>
<evidence type="ECO:0000256" key="9">
    <source>
        <dbReference type="ARBA" id="ARBA00023136"/>
    </source>
</evidence>
<comment type="similarity">
    <text evidence="3">Belongs to the COX11/CtaG family.</text>
</comment>
<dbReference type="Gene3D" id="2.60.370.10">
    <property type="entry name" value="Ctag/Cox11"/>
    <property type="match status" value="1"/>
</dbReference>
<evidence type="ECO:0000256" key="8">
    <source>
        <dbReference type="ARBA" id="ARBA00023008"/>
    </source>
</evidence>
<dbReference type="RefSeq" id="WP_119909834.1">
    <property type="nucleotide sequence ID" value="NZ_QZCH01000004.1"/>
</dbReference>
<evidence type="ECO:0000256" key="6">
    <source>
        <dbReference type="ARBA" id="ARBA00022968"/>
    </source>
</evidence>
<accession>A0A418YHR2</accession>
<dbReference type="PANTHER" id="PTHR21320:SF3">
    <property type="entry name" value="CYTOCHROME C OXIDASE ASSEMBLY PROTEIN COX11, MITOCHONDRIAL-RELATED"/>
    <property type="match status" value="1"/>
</dbReference>
<dbReference type="AlphaFoldDB" id="A0A418YHR2"/>
<dbReference type="Proteomes" id="UP000283255">
    <property type="component" value="Unassembled WGS sequence"/>
</dbReference>
<evidence type="ECO:0000256" key="2">
    <source>
        <dbReference type="ARBA" id="ARBA00004382"/>
    </source>
</evidence>
<keyword evidence="9 10" id="KW-0472">Membrane</keyword>
<reference evidence="11 12" key="2">
    <citation type="submission" date="2019-01" db="EMBL/GenBank/DDBJ databases">
        <title>Motilimonas pumilus sp. nov., isolated from the gut of sea cucumber (Apostichopus japonicus).</title>
        <authorList>
            <person name="Wang F.-Q."/>
            <person name="Ren L.-H."/>
            <person name="Lin Y.-W."/>
            <person name="Sun G.-H."/>
            <person name="Du Z.-J."/>
            <person name="Zhao J.-X."/>
            <person name="Liu X.-J."/>
            <person name="Liu L.-J."/>
        </authorList>
    </citation>
    <scope>NUCLEOTIDE SEQUENCE [LARGE SCALE GENOMIC DNA]</scope>
    <source>
        <strain evidence="11 12">PLHSC7-2</strain>
    </source>
</reference>
<dbReference type="SUPFAM" id="SSF110111">
    <property type="entry name" value="Ctag/Cox11"/>
    <property type="match status" value="1"/>
</dbReference>
<name>A0A418YHR2_9GAMM</name>
<organism evidence="11 12">
    <name type="scientific">Motilimonas pumila</name>
    <dbReference type="NCBI Taxonomy" id="2303987"/>
    <lineage>
        <taxon>Bacteria</taxon>
        <taxon>Pseudomonadati</taxon>
        <taxon>Pseudomonadota</taxon>
        <taxon>Gammaproteobacteria</taxon>
        <taxon>Alteromonadales</taxon>
        <taxon>Alteromonadales genera incertae sedis</taxon>
        <taxon>Motilimonas</taxon>
    </lineage>
</organism>
<evidence type="ECO:0000313" key="12">
    <source>
        <dbReference type="Proteomes" id="UP000283255"/>
    </source>
</evidence>
<dbReference type="GO" id="GO:0005507">
    <property type="term" value="F:copper ion binding"/>
    <property type="evidence" value="ECO:0007669"/>
    <property type="project" value="InterPro"/>
</dbReference>
<keyword evidence="5 10" id="KW-0812">Transmembrane</keyword>
<evidence type="ECO:0000256" key="3">
    <source>
        <dbReference type="ARBA" id="ARBA00009620"/>
    </source>
</evidence>
<keyword evidence="7 10" id="KW-1133">Transmembrane helix</keyword>
<dbReference type="PIRSF" id="PIRSF005413">
    <property type="entry name" value="COX11"/>
    <property type="match status" value="1"/>
</dbReference>
<evidence type="ECO:0000256" key="4">
    <source>
        <dbReference type="ARBA" id="ARBA00015384"/>
    </source>
</evidence>
<keyword evidence="8" id="KW-0186">Copper</keyword>
<dbReference type="PANTHER" id="PTHR21320">
    <property type="entry name" value="CYTOCHROME C OXIDASE ASSEMBLY PROTEIN COX11-RELATED"/>
    <property type="match status" value="1"/>
</dbReference>
<comment type="caution">
    <text evidence="11">The sequence shown here is derived from an EMBL/GenBank/DDBJ whole genome shotgun (WGS) entry which is preliminary data.</text>
</comment>
<dbReference type="EMBL" id="QZCH01000004">
    <property type="protein sequence ID" value="RJG49499.1"/>
    <property type="molecule type" value="Genomic_DNA"/>
</dbReference>
<comment type="subcellular location">
    <subcellularLocation>
        <location evidence="2">Cell inner membrane</location>
        <topology evidence="2">Single-pass type II membrane protein</topology>
        <orientation evidence="2">Periplasmic side</orientation>
    </subcellularLocation>
</comment>
<dbReference type="InterPro" id="IPR007533">
    <property type="entry name" value="Cyt_c_oxidase_assmbl_CtaG"/>
</dbReference>
<dbReference type="NCBIfam" id="NF003465">
    <property type="entry name" value="PRK05089.1"/>
    <property type="match status" value="1"/>
</dbReference>
<protein>
    <recommendedName>
        <fullName evidence="4">Cytochrome c oxidase assembly protein CtaG</fullName>
    </recommendedName>
</protein>
<dbReference type="GO" id="GO:0005886">
    <property type="term" value="C:plasma membrane"/>
    <property type="evidence" value="ECO:0007669"/>
    <property type="project" value="UniProtKB-SubCell"/>
</dbReference>
<sequence>MAQTKPLVWTLSAVVVAMFGFGFALVPLYQVFCEITGLNGKTATSASVKPADYVDRNRTVTVEFITYLSPGMQWQFKPEVQTMKVHPGEIHQVNFIAHNQAGSAQVGQAVPSVSPGQAAAYLNKTECFCFNQQPLQAGERAELPLRFFVDNALPAEVKTLTLSYTLYDISASDSAG</sequence>
<evidence type="ECO:0000313" key="11">
    <source>
        <dbReference type="EMBL" id="RJG49499.1"/>
    </source>
</evidence>